<keyword evidence="5" id="KW-1185">Reference proteome</keyword>
<sequence>MSKDTKKPITAQEQLEMDIMAEAELARLVRQYRLMDGDRKAFEEDSTAQLKRQGRVLYILRQENAEIKKNLELAASKGNRKRDAEYTYEIHRLLRDNGKYKEAIRKQRNDLKEIEYQVKKVESDVYAFKKREDTSSGELQKRILNGAKTLESLENKLDTCVKRYCTVLAENQRLRQEIELFLKERNVYNQMYERQLKTLTLGKRLMIDLIEQASLAYDQREECGEKLQALRIRAHNDCLLHVADMRELIRQLDHGTSLQDFLSVKGQRRILKDLEKKEQQKKQRARELLEQEVLHYKETLAKIQELAGEEDISKLTAQFIKQEEENFALFNYVNELNYELEALSDNIVKLHENIDQQKEISEKRAEEQKDTIDSLKTELLAVQEEEQRKKDISLQQKRELQHILEGVEVLFNMVRCDNTPILNLLQGSSNINTYNVMVYLGILENRVNELVQIANYKEKVQLGVDVDDHYITKHIDNYPLIRVTPQSPCSKCAEEMLVSLSLSKPQIVKTKEIITEILYSPHQTIGIMHNLASCKLMNRLAYETFVKPANTEEPN</sequence>
<proteinExistence type="predicted"/>
<dbReference type="InterPro" id="IPR049258">
    <property type="entry name" value="ODAD1_CC"/>
</dbReference>
<protein>
    <recommendedName>
        <fullName evidence="3">ODAD1 central coiled coil region domain-containing protein</fullName>
    </recommendedName>
</protein>
<feature type="domain" description="ODAD1 central coiled coil region" evidence="3">
    <location>
        <begin position="148"/>
        <end position="426"/>
    </location>
</feature>
<feature type="coiled-coil region" evidence="2">
    <location>
        <begin position="97"/>
        <end position="124"/>
    </location>
</feature>
<dbReference type="AlphaFoldDB" id="A0AAW1L501"/>
<gene>
    <name evidence="4" type="ORF">QE152_g17975</name>
</gene>
<organism evidence="4 5">
    <name type="scientific">Popillia japonica</name>
    <name type="common">Japanese beetle</name>
    <dbReference type="NCBI Taxonomy" id="7064"/>
    <lineage>
        <taxon>Eukaryota</taxon>
        <taxon>Metazoa</taxon>
        <taxon>Ecdysozoa</taxon>
        <taxon>Arthropoda</taxon>
        <taxon>Hexapoda</taxon>
        <taxon>Insecta</taxon>
        <taxon>Pterygota</taxon>
        <taxon>Neoptera</taxon>
        <taxon>Endopterygota</taxon>
        <taxon>Coleoptera</taxon>
        <taxon>Polyphaga</taxon>
        <taxon>Scarabaeiformia</taxon>
        <taxon>Scarabaeidae</taxon>
        <taxon>Rutelinae</taxon>
        <taxon>Popillia</taxon>
    </lineage>
</organism>
<keyword evidence="1 2" id="KW-0175">Coiled coil</keyword>
<dbReference type="EMBL" id="JASPKY010000170">
    <property type="protein sequence ID" value="KAK9728429.1"/>
    <property type="molecule type" value="Genomic_DNA"/>
</dbReference>
<dbReference type="Pfam" id="PF21773">
    <property type="entry name" value="ODAD1_CC"/>
    <property type="match status" value="1"/>
</dbReference>
<evidence type="ECO:0000256" key="1">
    <source>
        <dbReference type="ARBA" id="ARBA00023054"/>
    </source>
</evidence>
<dbReference type="PANTHER" id="PTHR21694">
    <property type="entry name" value="COILED-COIL DOMAIN-CONTAINING PROTEIN 63"/>
    <property type="match status" value="1"/>
</dbReference>
<accession>A0AAW1L501</accession>
<evidence type="ECO:0000313" key="5">
    <source>
        <dbReference type="Proteomes" id="UP001458880"/>
    </source>
</evidence>
<evidence type="ECO:0000313" key="4">
    <source>
        <dbReference type="EMBL" id="KAK9728429.1"/>
    </source>
</evidence>
<evidence type="ECO:0000256" key="2">
    <source>
        <dbReference type="SAM" id="Coils"/>
    </source>
</evidence>
<evidence type="ECO:0000259" key="3">
    <source>
        <dbReference type="Pfam" id="PF21773"/>
    </source>
</evidence>
<feature type="coiled-coil region" evidence="2">
    <location>
        <begin position="333"/>
        <end position="385"/>
    </location>
</feature>
<feature type="coiled-coil region" evidence="2">
    <location>
        <begin position="264"/>
        <end position="306"/>
    </location>
</feature>
<dbReference type="InterPro" id="IPR051876">
    <property type="entry name" value="ODA-DC/CCD"/>
</dbReference>
<dbReference type="Proteomes" id="UP001458880">
    <property type="component" value="Unassembled WGS sequence"/>
</dbReference>
<reference evidence="4 5" key="1">
    <citation type="journal article" date="2024" name="BMC Genomics">
        <title>De novo assembly and annotation of Popillia japonica's genome with initial clues to its potential as an invasive pest.</title>
        <authorList>
            <person name="Cucini C."/>
            <person name="Boschi S."/>
            <person name="Funari R."/>
            <person name="Cardaioli E."/>
            <person name="Iannotti N."/>
            <person name="Marturano G."/>
            <person name="Paoli F."/>
            <person name="Bruttini M."/>
            <person name="Carapelli A."/>
            <person name="Frati F."/>
            <person name="Nardi F."/>
        </authorList>
    </citation>
    <scope>NUCLEOTIDE SEQUENCE [LARGE SCALE GENOMIC DNA]</scope>
    <source>
        <strain evidence="4">DMR45628</strain>
    </source>
</reference>
<name>A0AAW1L501_POPJA</name>
<dbReference type="PANTHER" id="PTHR21694:SF18">
    <property type="entry name" value="COILED-COIL DOMAIN-CONTAINING PROTEIN 63"/>
    <property type="match status" value="1"/>
</dbReference>
<comment type="caution">
    <text evidence="4">The sequence shown here is derived from an EMBL/GenBank/DDBJ whole genome shotgun (WGS) entry which is preliminary data.</text>
</comment>